<organism evidence="3 4">
    <name type="scientific">Aphanomyces stellatus</name>
    <dbReference type="NCBI Taxonomy" id="120398"/>
    <lineage>
        <taxon>Eukaryota</taxon>
        <taxon>Sar</taxon>
        <taxon>Stramenopiles</taxon>
        <taxon>Oomycota</taxon>
        <taxon>Saprolegniomycetes</taxon>
        <taxon>Saprolegniales</taxon>
        <taxon>Verrucalvaceae</taxon>
        <taxon>Aphanomyces</taxon>
    </lineage>
</organism>
<dbReference type="OrthoDB" id="79233at2759"/>
<dbReference type="Proteomes" id="UP000332933">
    <property type="component" value="Unassembled WGS sequence"/>
</dbReference>
<evidence type="ECO:0000256" key="1">
    <source>
        <dbReference type="SAM" id="Phobius"/>
    </source>
</evidence>
<evidence type="ECO:0000313" key="3">
    <source>
        <dbReference type="EMBL" id="VFT92090.1"/>
    </source>
</evidence>
<reference evidence="3 4" key="1">
    <citation type="submission" date="2019-03" db="EMBL/GenBank/DDBJ databases">
        <authorList>
            <person name="Gaulin E."/>
            <person name="Dumas B."/>
        </authorList>
    </citation>
    <scope>NUCLEOTIDE SEQUENCE [LARGE SCALE GENOMIC DNA]</scope>
    <source>
        <strain evidence="3">CBS 568.67</strain>
    </source>
</reference>
<keyword evidence="1" id="KW-1133">Transmembrane helix</keyword>
<evidence type="ECO:0000313" key="4">
    <source>
        <dbReference type="Proteomes" id="UP000332933"/>
    </source>
</evidence>
<dbReference type="AlphaFoldDB" id="A0A485L318"/>
<feature type="transmembrane region" description="Helical" evidence="1">
    <location>
        <begin position="6"/>
        <end position="24"/>
    </location>
</feature>
<dbReference type="EMBL" id="VJMH01005645">
    <property type="protein sequence ID" value="KAF0693782.1"/>
    <property type="molecule type" value="Genomic_DNA"/>
</dbReference>
<keyword evidence="4" id="KW-1185">Reference proteome</keyword>
<gene>
    <name evidence="3" type="primary">Aste57867_15281</name>
    <name evidence="2" type="ORF">As57867_015225</name>
    <name evidence="3" type="ORF">ASTE57867_15281</name>
</gene>
<proteinExistence type="predicted"/>
<reference evidence="2" key="2">
    <citation type="submission" date="2019-06" db="EMBL/GenBank/DDBJ databases">
        <title>Genomics analysis of Aphanomyces spp. identifies a new class of oomycete effector associated with host adaptation.</title>
        <authorList>
            <person name="Gaulin E."/>
        </authorList>
    </citation>
    <scope>NUCLEOTIDE SEQUENCE</scope>
    <source>
        <strain evidence="2">CBS 578.67</strain>
    </source>
</reference>
<dbReference type="EMBL" id="CAADRA010005666">
    <property type="protein sequence ID" value="VFT92090.1"/>
    <property type="molecule type" value="Genomic_DNA"/>
</dbReference>
<accession>A0A485L318</accession>
<evidence type="ECO:0000313" key="2">
    <source>
        <dbReference type="EMBL" id="KAF0693782.1"/>
    </source>
</evidence>
<name>A0A485L318_9STRA</name>
<sequence length="143" mass="15165">MHDAHGCVPIVCGSLMFYLLWLSAASASSMSIQGAGETCPRDTIFETVVAAKGGRVSTIAIATEDNNLDGLKDGQVTWWQERVGTRTPTSSQAAVVQCPNNASTGGVAMTKPKKKKKGKNADKHIALKLLLFGIVVMVVTTLF</sequence>
<feature type="transmembrane region" description="Helical" evidence="1">
    <location>
        <begin position="125"/>
        <end position="142"/>
    </location>
</feature>
<protein>
    <submittedName>
        <fullName evidence="3">Aste57867_15281 protein</fullName>
    </submittedName>
</protein>
<keyword evidence="1" id="KW-0812">Transmembrane</keyword>
<keyword evidence="1" id="KW-0472">Membrane</keyword>